<evidence type="ECO:0000313" key="8">
    <source>
        <dbReference type="EMBL" id="MBO0352194.1"/>
    </source>
</evidence>
<dbReference type="RefSeq" id="WP_207090611.1">
    <property type="nucleotide sequence ID" value="NZ_JAFLQW010000654.1"/>
</dbReference>
<dbReference type="EMBL" id="JAFLQW010000654">
    <property type="protein sequence ID" value="MBO0352194.1"/>
    <property type="molecule type" value="Genomic_DNA"/>
</dbReference>
<organism evidence="8 9">
    <name type="scientific">Phormidium pseudopriestleyi FRX01</name>
    <dbReference type="NCBI Taxonomy" id="1759528"/>
    <lineage>
        <taxon>Bacteria</taxon>
        <taxon>Bacillati</taxon>
        <taxon>Cyanobacteriota</taxon>
        <taxon>Cyanophyceae</taxon>
        <taxon>Oscillatoriophycideae</taxon>
        <taxon>Oscillatoriales</taxon>
        <taxon>Oscillatoriaceae</taxon>
        <taxon>Phormidium</taxon>
    </lineage>
</organism>
<dbReference type="SUPFAM" id="SSF55785">
    <property type="entry name" value="PYP-like sensor domain (PAS domain)"/>
    <property type="match status" value="1"/>
</dbReference>
<comment type="caution">
    <text evidence="8">The sequence shown here is derived from an EMBL/GenBank/DDBJ whole genome shotgun (WGS) entry which is preliminary data.</text>
</comment>
<dbReference type="Proteomes" id="UP000664844">
    <property type="component" value="Unassembled WGS sequence"/>
</dbReference>
<dbReference type="Pfam" id="PF08447">
    <property type="entry name" value="PAS_3"/>
    <property type="match status" value="1"/>
</dbReference>
<name>A0ABS3FZF6_9CYAN</name>
<evidence type="ECO:0000256" key="1">
    <source>
        <dbReference type="ARBA" id="ARBA00000085"/>
    </source>
</evidence>
<evidence type="ECO:0000256" key="3">
    <source>
        <dbReference type="ARBA" id="ARBA00022553"/>
    </source>
</evidence>
<evidence type="ECO:0000256" key="6">
    <source>
        <dbReference type="SAM" id="MobiDB-lite"/>
    </source>
</evidence>
<dbReference type="SMART" id="SM00091">
    <property type="entry name" value="PAS"/>
    <property type="match status" value="1"/>
</dbReference>
<dbReference type="InterPro" id="IPR052162">
    <property type="entry name" value="Sensor_kinase/Photoreceptor"/>
</dbReference>
<dbReference type="Gene3D" id="3.30.450.20">
    <property type="entry name" value="PAS domain"/>
    <property type="match status" value="1"/>
</dbReference>
<reference evidence="8 9" key="1">
    <citation type="submission" date="2021-03" db="EMBL/GenBank/DDBJ databases">
        <title>Metabolic Capacity of the Antarctic Cyanobacterium Phormidium pseudopriestleyi that Sustains Oxygenic Photosynthesis in the Presence of Hydrogen Sulfide.</title>
        <authorList>
            <person name="Lumian J.E."/>
            <person name="Jungblut A.D."/>
            <person name="Dillon M.L."/>
            <person name="Hawes I."/>
            <person name="Doran P.T."/>
            <person name="Mackey T.J."/>
            <person name="Dick G.J."/>
            <person name="Grettenberger C.L."/>
            <person name="Sumner D.Y."/>
        </authorList>
    </citation>
    <scope>NUCLEOTIDE SEQUENCE [LARGE SCALE GENOMIC DNA]</scope>
    <source>
        <strain evidence="8 9">FRX01</strain>
    </source>
</reference>
<dbReference type="InterPro" id="IPR000014">
    <property type="entry name" value="PAS"/>
</dbReference>
<keyword evidence="5" id="KW-0418">Kinase</keyword>
<protein>
    <recommendedName>
        <fullName evidence="2">histidine kinase</fullName>
        <ecNumber evidence="2">2.7.13.3</ecNumber>
    </recommendedName>
</protein>
<evidence type="ECO:0000256" key="4">
    <source>
        <dbReference type="ARBA" id="ARBA00022679"/>
    </source>
</evidence>
<evidence type="ECO:0000256" key="2">
    <source>
        <dbReference type="ARBA" id="ARBA00012438"/>
    </source>
</evidence>
<dbReference type="PANTHER" id="PTHR43304:SF1">
    <property type="entry name" value="PAC DOMAIN-CONTAINING PROTEIN"/>
    <property type="match status" value="1"/>
</dbReference>
<feature type="region of interest" description="Disordered" evidence="6">
    <location>
        <begin position="1"/>
        <end position="20"/>
    </location>
</feature>
<proteinExistence type="predicted"/>
<dbReference type="PANTHER" id="PTHR43304">
    <property type="entry name" value="PHYTOCHROME-LIKE PROTEIN CPH1"/>
    <property type="match status" value="1"/>
</dbReference>
<dbReference type="InterPro" id="IPR013655">
    <property type="entry name" value="PAS_fold_3"/>
</dbReference>
<dbReference type="CDD" id="cd00130">
    <property type="entry name" value="PAS"/>
    <property type="match status" value="1"/>
</dbReference>
<keyword evidence="3" id="KW-0597">Phosphoprotein</keyword>
<evidence type="ECO:0000313" key="9">
    <source>
        <dbReference type="Proteomes" id="UP000664844"/>
    </source>
</evidence>
<comment type="catalytic activity">
    <reaction evidence="1">
        <text>ATP + protein L-histidine = ADP + protein N-phospho-L-histidine.</text>
        <dbReference type="EC" id="2.7.13.3"/>
    </reaction>
</comment>
<dbReference type="NCBIfam" id="TIGR00229">
    <property type="entry name" value="sensory_box"/>
    <property type="match status" value="1"/>
</dbReference>
<sequence>MKPFETTGFEGSQSSEYPPKENETLLHSIVNNIPGAIYRCTYQGNWKIAFISKGIEQISGYPVSHFLHHPITRFKILVHPEDQEIAQQTVEEALLSQQPYIVDYRIIKADGTMGWVREIGQGICDRQGNLCGLEGSRLKNLCHSIKNQDIIGVLFV</sequence>
<accession>A0ABS3FZF6</accession>
<dbReference type="InterPro" id="IPR035965">
    <property type="entry name" value="PAS-like_dom_sf"/>
</dbReference>
<evidence type="ECO:0000256" key="5">
    <source>
        <dbReference type="ARBA" id="ARBA00022777"/>
    </source>
</evidence>
<evidence type="ECO:0000259" key="7">
    <source>
        <dbReference type="PROSITE" id="PS50112"/>
    </source>
</evidence>
<dbReference type="EC" id="2.7.13.3" evidence="2"/>
<feature type="domain" description="PAS" evidence="7">
    <location>
        <begin position="22"/>
        <end position="97"/>
    </location>
</feature>
<gene>
    <name evidence="8" type="ORF">J0895_24550</name>
</gene>
<keyword evidence="4" id="KW-0808">Transferase</keyword>
<dbReference type="PROSITE" id="PS50112">
    <property type="entry name" value="PAS"/>
    <property type="match status" value="1"/>
</dbReference>
<keyword evidence="9" id="KW-1185">Reference proteome</keyword>